<feature type="transmembrane region" description="Helical" evidence="7">
    <location>
        <begin position="289"/>
        <end position="311"/>
    </location>
</feature>
<evidence type="ECO:0000313" key="10">
    <source>
        <dbReference type="Proteomes" id="UP000184330"/>
    </source>
</evidence>
<keyword evidence="5 7" id="KW-0472">Membrane</keyword>
<proteinExistence type="inferred from homology"/>
<dbReference type="GO" id="GO:0015179">
    <property type="term" value="F:L-amino acid transmembrane transporter activity"/>
    <property type="evidence" value="ECO:0007669"/>
    <property type="project" value="TreeGrafter"/>
</dbReference>
<evidence type="ECO:0000256" key="7">
    <source>
        <dbReference type="SAM" id="Phobius"/>
    </source>
</evidence>
<evidence type="ECO:0000256" key="5">
    <source>
        <dbReference type="ARBA" id="ARBA00023136"/>
    </source>
</evidence>
<dbReference type="Proteomes" id="UP000184330">
    <property type="component" value="Unassembled WGS sequence"/>
</dbReference>
<feature type="transmembrane region" description="Helical" evidence="7">
    <location>
        <begin position="175"/>
        <end position="199"/>
    </location>
</feature>
<evidence type="ECO:0000313" key="9">
    <source>
        <dbReference type="EMBL" id="CZR65165.1"/>
    </source>
</evidence>
<dbReference type="InterPro" id="IPR013057">
    <property type="entry name" value="AA_transpt_TM"/>
</dbReference>
<dbReference type="PANTHER" id="PTHR22950:SF461">
    <property type="entry name" value="AMINO ACID TRANSPORTER TRANSMEMBRANE DOMAIN-CONTAINING PROTEIN"/>
    <property type="match status" value="1"/>
</dbReference>
<sequence length="634" mass="70079">MVGVVSNANLGGVADARLGDEADAIGTTDDHRAGISHDIQSPETKKPRVKFHPRTLTATTLSTSTTHIRTDNAGYAYWGNLIFGKKIKTESPTVDNSEPVPGSTASDEKKSPSDEQTNGTNGGWAHGITESEWEQAQRATRTATWGSIFYLITTDILGPFNVPWAIAQMGYGPGFALYTSFGVLAYYSGMQLWKMFVGLDSTRYPMRNYGDVAFRIYGNWARVGVNFLQSFQFFLNVALIITSSGQGLAQMAVGASGNGFLCFVVAEVIFMLLGFLLGQIRTLQRLSWLSNMAVWLNIIVIIMTMVVVHQYPPNYDAALTSFNIPEGPIITTANWPPDTTLYDRINGLMNCVFAYGGATLFNELMAEMRRPYDFWKGFIIAEVFIYACYLIMGMVVYSAQGQFSFPVAYQGIPNSAYRFQTLGNAVSFISALIAALLYGNIGIKVFYSAILQDVFRLPPLNERFGKLLWIALGKHFLSREINSMQEDLLYNVRLVLTANEHPPIVPLYWGGAFIIAAAVPQIANLISFVGALCIMQFSYTFPPLLLVGYNCQKDAMLPEEAFDPRSGQAVRVDEGWTRWIRGYKKKWALNTFDILYFLAALATAGLGLWASITGMHKSFSTTAITPFTCKNPAG</sequence>
<feature type="region of interest" description="Disordered" evidence="6">
    <location>
        <begin position="90"/>
        <end position="126"/>
    </location>
</feature>
<feature type="transmembrane region" description="Helical" evidence="7">
    <location>
        <begin position="594"/>
        <end position="612"/>
    </location>
</feature>
<comment type="subcellular location">
    <subcellularLocation>
        <location evidence="1">Membrane</location>
        <topology evidence="1">Multi-pass membrane protein</topology>
    </subcellularLocation>
</comment>
<dbReference type="GO" id="GO:0016020">
    <property type="term" value="C:membrane"/>
    <property type="evidence" value="ECO:0007669"/>
    <property type="project" value="UniProtKB-SubCell"/>
</dbReference>
<protein>
    <submittedName>
        <fullName evidence="9">Related to neutral amino acid permease</fullName>
    </submittedName>
</protein>
<reference evidence="9 10" key="1">
    <citation type="submission" date="2016-03" db="EMBL/GenBank/DDBJ databases">
        <authorList>
            <person name="Ploux O."/>
        </authorList>
    </citation>
    <scope>NUCLEOTIDE SEQUENCE [LARGE SCALE GENOMIC DNA]</scope>
    <source>
        <strain evidence="9 10">UAMH 11012</strain>
    </source>
</reference>
<feature type="domain" description="Amino acid transporter transmembrane" evidence="8">
    <location>
        <begin position="142"/>
        <end position="545"/>
    </location>
</feature>
<feature type="transmembrane region" description="Helical" evidence="7">
    <location>
        <begin position="419"/>
        <end position="438"/>
    </location>
</feature>
<name>A0A1L7XJD8_9HELO</name>
<evidence type="ECO:0000256" key="1">
    <source>
        <dbReference type="ARBA" id="ARBA00004141"/>
    </source>
</evidence>
<accession>A0A1L7XJD8</accession>
<evidence type="ECO:0000256" key="4">
    <source>
        <dbReference type="ARBA" id="ARBA00022989"/>
    </source>
</evidence>
<comment type="similarity">
    <text evidence="2">Belongs to the amino acid/polyamine transporter 2 family.</text>
</comment>
<keyword evidence="3 7" id="KW-0812">Transmembrane</keyword>
<dbReference type="STRING" id="576137.A0A1L7XJD8"/>
<organism evidence="9 10">
    <name type="scientific">Phialocephala subalpina</name>
    <dbReference type="NCBI Taxonomy" id="576137"/>
    <lineage>
        <taxon>Eukaryota</taxon>
        <taxon>Fungi</taxon>
        <taxon>Dikarya</taxon>
        <taxon>Ascomycota</taxon>
        <taxon>Pezizomycotina</taxon>
        <taxon>Leotiomycetes</taxon>
        <taxon>Helotiales</taxon>
        <taxon>Mollisiaceae</taxon>
        <taxon>Phialocephala</taxon>
        <taxon>Phialocephala fortinii species complex</taxon>
    </lineage>
</organism>
<dbReference type="OrthoDB" id="40134at2759"/>
<evidence type="ECO:0000256" key="6">
    <source>
        <dbReference type="SAM" id="MobiDB-lite"/>
    </source>
</evidence>
<feature type="transmembrane region" description="Helical" evidence="7">
    <location>
        <begin position="253"/>
        <end position="277"/>
    </location>
</feature>
<gene>
    <name evidence="9" type="ORF">PAC_15065</name>
</gene>
<feature type="transmembrane region" description="Helical" evidence="7">
    <location>
        <begin position="220"/>
        <end position="241"/>
    </location>
</feature>
<keyword evidence="4 7" id="KW-1133">Transmembrane helix</keyword>
<evidence type="ECO:0000256" key="3">
    <source>
        <dbReference type="ARBA" id="ARBA00022692"/>
    </source>
</evidence>
<evidence type="ECO:0000259" key="8">
    <source>
        <dbReference type="Pfam" id="PF01490"/>
    </source>
</evidence>
<keyword evidence="10" id="KW-1185">Reference proteome</keyword>
<dbReference type="Pfam" id="PF01490">
    <property type="entry name" value="Aa_trans"/>
    <property type="match status" value="1"/>
</dbReference>
<feature type="transmembrane region" description="Helical" evidence="7">
    <location>
        <begin position="377"/>
        <end position="399"/>
    </location>
</feature>
<feature type="transmembrane region" description="Helical" evidence="7">
    <location>
        <begin position="507"/>
        <end position="537"/>
    </location>
</feature>
<feature type="transmembrane region" description="Helical" evidence="7">
    <location>
        <begin position="345"/>
        <end position="365"/>
    </location>
</feature>
<dbReference type="AlphaFoldDB" id="A0A1L7XJD8"/>
<feature type="region of interest" description="Disordered" evidence="6">
    <location>
        <begin position="27"/>
        <end position="54"/>
    </location>
</feature>
<evidence type="ECO:0000256" key="2">
    <source>
        <dbReference type="ARBA" id="ARBA00008066"/>
    </source>
</evidence>
<dbReference type="EMBL" id="FJOG01000029">
    <property type="protein sequence ID" value="CZR65165.1"/>
    <property type="molecule type" value="Genomic_DNA"/>
</dbReference>
<feature type="transmembrane region" description="Helical" evidence="7">
    <location>
        <begin position="148"/>
        <end position="169"/>
    </location>
</feature>
<dbReference type="PANTHER" id="PTHR22950">
    <property type="entry name" value="AMINO ACID TRANSPORTER"/>
    <property type="match status" value="1"/>
</dbReference>